<dbReference type="PANTHER" id="PTHR41287">
    <property type="match status" value="1"/>
</dbReference>
<sequence>MQTYDFTNVKDIKAYVASTESSYHGLLDQYKDAGTRYAYDVLFTDKYLTCRDVQLACVRHLQDLSRQGDDNFPYNYDEKFVALIEYFCRLLPNPDDTTQKIKPQHWQSFILDSLIGWRTPNAGVRFNTANISIARRQGKTWLASMLVNFYYFVVCWNATSQDLLVASYDSEHASKLFNDVSLQAKELINQPDFADGAKEKGVDAQTTQVIGKINKNIIRKGTSQGGGFDSFHNAIAVFDEIGNLKPALNETLKQITSGQNGIKNRMFVKISTAYPDIKVKFKHDEDVTRSAIEHDAIRDADTTFQIIYQQDDESEVFEEDTWEKSNPLLAELKGEKRRVLLESLIQDRNDNDREGTLETFVNKSLNIWSRRFKNSYLSLSNINENITSDFNVDNREVYIGFDASQVNDNTSYGFEFPFQENGKHMFFAKQYSFIPFAQAKTLESKSKQDGLDYQQLAQQGFCEITNTPSGTINPNQVYEWLVDYVKRHHLKVRAVCADPNLAKWFIKRISNYQPSWPLIEVAPTSWKLSNPTKDFQSQFLNGDIKILDDPLLIDGLNNAILVEDKGGGVKIDRQNRTSDHIDTTDALINAHYRAQYYYQDFHDEDGYNPMNNMNREERKAYFKSMFGG</sequence>
<evidence type="ECO:0000313" key="4">
    <source>
        <dbReference type="Proteomes" id="UP000595466"/>
    </source>
</evidence>
<proteinExistence type="predicted"/>
<gene>
    <name evidence="3" type="ORF">JH395_09470</name>
</gene>
<dbReference type="GO" id="GO:0004519">
    <property type="term" value="F:endonuclease activity"/>
    <property type="evidence" value="ECO:0007669"/>
    <property type="project" value="InterPro"/>
</dbReference>
<dbReference type="EMBL" id="CP066817">
    <property type="protein sequence ID" value="QQM59980.1"/>
    <property type="molecule type" value="Genomic_DNA"/>
</dbReference>
<dbReference type="Pfam" id="PF20441">
    <property type="entry name" value="TerL_nuclease"/>
    <property type="match status" value="1"/>
</dbReference>
<evidence type="ECO:0000313" key="3">
    <source>
        <dbReference type="EMBL" id="QQM59980.1"/>
    </source>
</evidence>
<accession>A0AAX1K684</accession>
<dbReference type="Pfam" id="PF03354">
    <property type="entry name" value="TerL_ATPase"/>
    <property type="match status" value="1"/>
</dbReference>
<reference evidence="3 4" key="1">
    <citation type="submission" date="2020-12" db="EMBL/GenBank/DDBJ databases">
        <title>Whole genome sequencing of Lactobacillus plantarum PC518.</title>
        <authorList>
            <person name="Guo Q."/>
        </authorList>
    </citation>
    <scope>NUCLEOTIDE SEQUENCE [LARGE SCALE GENOMIC DNA]</scope>
    <source>
        <strain evidence="3 4">PC518</strain>
    </source>
</reference>
<dbReference type="Gene3D" id="3.40.50.300">
    <property type="entry name" value="P-loop containing nucleotide triphosphate hydrolases"/>
    <property type="match status" value="1"/>
</dbReference>
<dbReference type="InterPro" id="IPR027417">
    <property type="entry name" value="P-loop_NTPase"/>
</dbReference>
<organism evidence="3 4">
    <name type="scientific">Lactiplantibacillus plantarum</name>
    <name type="common">Lactobacillus plantarum</name>
    <dbReference type="NCBI Taxonomy" id="1590"/>
    <lineage>
        <taxon>Bacteria</taxon>
        <taxon>Bacillati</taxon>
        <taxon>Bacillota</taxon>
        <taxon>Bacilli</taxon>
        <taxon>Lactobacillales</taxon>
        <taxon>Lactobacillaceae</taxon>
        <taxon>Lactiplantibacillus</taxon>
    </lineage>
</organism>
<dbReference type="InterPro" id="IPR046462">
    <property type="entry name" value="TerL_nuclease"/>
</dbReference>
<evidence type="ECO:0000259" key="2">
    <source>
        <dbReference type="Pfam" id="PF20441"/>
    </source>
</evidence>
<dbReference type="RefSeq" id="WP_198073121.1">
    <property type="nucleotide sequence ID" value="NZ_CP065802.1"/>
</dbReference>
<feature type="domain" description="Terminase large subunit-like ATPase" evidence="1">
    <location>
        <begin position="106"/>
        <end position="275"/>
    </location>
</feature>
<name>A0AAX1K684_LACPN</name>
<protein>
    <submittedName>
        <fullName evidence="3">Terminase large subunit</fullName>
    </submittedName>
</protein>
<dbReference type="InterPro" id="IPR005021">
    <property type="entry name" value="Terminase_largesu-like"/>
</dbReference>
<dbReference type="AlphaFoldDB" id="A0AAX1K684"/>
<evidence type="ECO:0000259" key="1">
    <source>
        <dbReference type="Pfam" id="PF03354"/>
    </source>
</evidence>
<dbReference type="Proteomes" id="UP000595466">
    <property type="component" value="Chromosome"/>
</dbReference>
<dbReference type="InterPro" id="IPR046461">
    <property type="entry name" value="TerL_ATPase"/>
</dbReference>
<feature type="domain" description="Terminase large subunit-like endonuclease" evidence="2">
    <location>
        <begin position="299"/>
        <end position="594"/>
    </location>
</feature>
<dbReference type="PANTHER" id="PTHR41287:SF1">
    <property type="entry name" value="PROTEIN YMFN"/>
    <property type="match status" value="1"/>
</dbReference>